<protein>
    <submittedName>
        <fullName evidence="1">Uncharacterized protein</fullName>
    </submittedName>
</protein>
<evidence type="ECO:0000313" key="1">
    <source>
        <dbReference type="EMBL" id="KAF2625201.1"/>
    </source>
</evidence>
<evidence type="ECO:0000313" key="2">
    <source>
        <dbReference type="Proteomes" id="UP000799754"/>
    </source>
</evidence>
<reference evidence="1" key="1">
    <citation type="journal article" date="2020" name="Stud. Mycol.">
        <title>101 Dothideomycetes genomes: a test case for predicting lifestyles and emergence of pathogens.</title>
        <authorList>
            <person name="Haridas S."/>
            <person name="Albert R."/>
            <person name="Binder M."/>
            <person name="Bloem J."/>
            <person name="Labutti K."/>
            <person name="Salamov A."/>
            <person name="Andreopoulos B."/>
            <person name="Baker S."/>
            <person name="Barry K."/>
            <person name="Bills G."/>
            <person name="Bluhm B."/>
            <person name="Cannon C."/>
            <person name="Castanera R."/>
            <person name="Culley D."/>
            <person name="Daum C."/>
            <person name="Ezra D."/>
            <person name="Gonzalez J."/>
            <person name="Henrissat B."/>
            <person name="Kuo A."/>
            <person name="Liang C."/>
            <person name="Lipzen A."/>
            <person name="Lutzoni F."/>
            <person name="Magnuson J."/>
            <person name="Mondo S."/>
            <person name="Nolan M."/>
            <person name="Ohm R."/>
            <person name="Pangilinan J."/>
            <person name="Park H.-J."/>
            <person name="Ramirez L."/>
            <person name="Alfaro M."/>
            <person name="Sun H."/>
            <person name="Tritt A."/>
            <person name="Yoshinaga Y."/>
            <person name="Zwiers L.-H."/>
            <person name="Turgeon B."/>
            <person name="Goodwin S."/>
            <person name="Spatafora J."/>
            <person name="Crous P."/>
            <person name="Grigoriev I."/>
        </authorList>
    </citation>
    <scope>NUCLEOTIDE SEQUENCE</scope>
    <source>
        <strain evidence="1">CBS 525.71</strain>
    </source>
</reference>
<proteinExistence type="predicted"/>
<dbReference type="EMBL" id="MU006727">
    <property type="protein sequence ID" value="KAF2625201.1"/>
    <property type="molecule type" value="Genomic_DNA"/>
</dbReference>
<gene>
    <name evidence="1" type="ORF">BU25DRAFT_493176</name>
</gene>
<organism evidence="1 2">
    <name type="scientific">Macroventuria anomochaeta</name>
    <dbReference type="NCBI Taxonomy" id="301207"/>
    <lineage>
        <taxon>Eukaryota</taxon>
        <taxon>Fungi</taxon>
        <taxon>Dikarya</taxon>
        <taxon>Ascomycota</taxon>
        <taxon>Pezizomycotina</taxon>
        <taxon>Dothideomycetes</taxon>
        <taxon>Pleosporomycetidae</taxon>
        <taxon>Pleosporales</taxon>
        <taxon>Pleosporineae</taxon>
        <taxon>Didymellaceae</taxon>
        <taxon>Macroventuria</taxon>
    </lineage>
</organism>
<keyword evidence="2" id="KW-1185">Reference proteome</keyword>
<dbReference type="Proteomes" id="UP000799754">
    <property type="component" value="Unassembled WGS sequence"/>
</dbReference>
<comment type="caution">
    <text evidence="1">The sequence shown here is derived from an EMBL/GenBank/DDBJ whole genome shotgun (WGS) entry which is preliminary data.</text>
</comment>
<sequence>MRASHLLAGLASLLALTSAAPTPGGITVTTVTTDASLELGKVKLCNGLRQQGNCVTVNAHLQCIQLDAPARFNVQSIIQSKGNLCSYSQGNRCDNTAFTIDSGSNEQAADVSSKWPPVLTGVICLPYSKAGASTNKAAVKILPLPQEDAAAAHTIDTRAKSTTETTPHHLTSSVSPVGDTLLCAPDINPGPCFKISATSQCVSLHPTISRQVRTIYQNKGSYCEYFRTDDCCGRLGYSDSTRQNVRTSVPELIGGQMGSAMCRPSAFGEGGEVEGGDGFAPATFVADPEGI</sequence>
<name>A0ACB6RTH2_9PLEO</name>
<accession>A0ACB6RTH2</accession>